<dbReference type="Proteomes" id="UP000000689">
    <property type="component" value="Chromosome 3"/>
</dbReference>
<dbReference type="EMBL" id="HE580269">
    <property type="protein sequence ID" value="CCD23845.1"/>
    <property type="molecule type" value="Genomic_DNA"/>
</dbReference>
<gene>
    <name evidence="1" type="primary">NDAI0C01840</name>
    <name evidence="1" type="ordered locus">NDAI_0C01840</name>
</gene>
<dbReference type="GeneID" id="11496780"/>
<sequence>MSPLTVPSPIKLLFDTFPLVTYPPINNQDTQRQNDIDSRTYPFTTINVENNGMIDKSFSLAVYNVYKHPKKNAILCTDPICQYLQFALCLKNNLKLPSNNNLSLIDKNPPSISISENNVITLSYLATPQRILPILIENKHNNVNDIAQESKTILTSVEYMVSSNKAIKPKEKLLLNLVDTTIQDCWISQFLFNVPSEQFHETYHYREHDNIDNLSHLLQQQKLSIANRNQFNLRNLELMNHLNSIVRTNSHKLQIDQLLQLLFERFKISMTQFENILKDKKQHSSSSSASSFLLSADHADKGKANISYLDLKLASYILCILNLHDKNILKKFVKESCPELIIHSEKVLSIFC</sequence>
<dbReference type="eggNOG" id="ENOG502RXPE">
    <property type="taxonomic scope" value="Eukaryota"/>
</dbReference>
<accession>G0W7T4</accession>
<dbReference type="RefSeq" id="XP_003669088.1">
    <property type="nucleotide sequence ID" value="XM_003669040.1"/>
</dbReference>
<evidence type="ECO:0000313" key="2">
    <source>
        <dbReference type="Proteomes" id="UP000000689"/>
    </source>
</evidence>
<dbReference type="OrthoDB" id="198787at2759"/>
<name>G0W7T4_NAUDC</name>
<dbReference type="InterPro" id="IPR021211">
    <property type="entry name" value="SAM35"/>
</dbReference>
<dbReference type="STRING" id="1071378.G0W7T4"/>
<organism evidence="1 2">
    <name type="scientific">Naumovozyma dairenensis (strain ATCC 10597 / BCRC 20456 / CBS 421 / NBRC 0211 / NRRL Y-12639)</name>
    <name type="common">Saccharomyces dairenensis</name>
    <dbReference type="NCBI Taxonomy" id="1071378"/>
    <lineage>
        <taxon>Eukaryota</taxon>
        <taxon>Fungi</taxon>
        <taxon>Dikarya</taxon>
        <taxon>Ascomycota</taxon>
        <taxon>Saccharomycotina</taxon>
        <taxon>Saccharomycetes</taxon>
        <taxon>Saccharomycetales</taxon>
        <taxon>Saccharomycetaceae</taxon>
        <taxon>Naumovozyma</taxon>
    </lineage>
</organism>
<dbReference type="KEGG" id="ndi:NDAI_0C01840"/>
<dbReference type="Pfam" id="PF10806">
    <property type="entry name" value="SAM35"/>
    <property type="match status" value="1"/>
</dbReference>
<evidence type="ECO:0000313" key="1">
    <source>
        <dbReference type="EMBL" id="CCD23845.1"/>
    </source>
</evidence>
<dbReference type="OMA" id="FVENECK"/>
<dbReference type="HOGENOM" id="CLU_073166_0_0_1"/>
<dbReference type="AlphaFoldDB" id="G0W7T4"/>
<keyword evidence="2" id="KW-1185">Reference proteome</keyword>
<reference evidence="1 2" key="1">
    <citation type="journal article" date="2011" name="Proc. Natl. Acad. Sci. U.S.A.">
        <title>Evolutionary erosion of yeast sex chromosomes by mating-type switching accidents.</title>
        <authorList>
            <person name="Gordon J.L."/>
            <person name="Armisen D."/>
            <person name="Proux-Wera E."/>
            <person name="Oheigeartaigh S.S."/>
            <person name="Byrne K.P."/>
            <person name="Wolfe K.H."/>
        </authorList>
    </citation>
    <scope>NUCLEOTIDE SEQUENCE [LARGE SCALE GENOMIC DNA]</scope>
    <source>
        <strain evidence="2">ATCC 10597 / BCRC 20456 / CBS 421 / NBRC 0211 / NRRL Y-12639</strain>
    </source>
</reference>
<proteinExistence type="predicted"/>
<protein>
    <submittedName>
        <fullName evidence="1">Uncharacterized protein</fullName>
    </submittedName>
</protein>